<reference evidence="9" key="1">
    <citation type="submission" date="2022-01" db="EMBL/GenBank/DDBJ databases">
        <authorList>
            <person name="King R."/>
        </authorList>
    </citation>
    <scope>NUCLEOTIDE SEQUENCE</scope>
</reference>
<dbReference type="GO" id="GO:0005993">
    <property type="term" value="P:trehalose catabolic process"/>
    <property type="evidence" value="ECO:0007669"/>
    <property type="project" value="TreeGrafter"/>
</dbReference>
<dbReference type="Gene3D" id="1.50.10.10">
    <property type="match status" value="1"/>
</dbReference>
<keyword evidence="5 7" id="KW-0378">Hydrolase</keyword>
<dbReference type="Proteomes" id="UP001152798">
    <property type="component" value="Chromosome 1"/>
</dbReference>
<evidence type="ECO:0000313" key="9">
    <source>
        <dbReference type="EMBL" id="CAH1391065.1"/>
    </source>
</evidence>
<dbReference type="OrthoDB" id="3542292at2759"/>
<dbReference type="AlphaFoldDB" id="A0A9P0H2H4"/>
<dbReference type="InterPro" id="IPR012341">
    <property type="entry name" value="6hp_glycosidase-like_sf"/>
</dbReference>
<evidence type="ECO:0000256" key="1">
    <source>
        <dbReference type="ARBA" id="ARBA00001576"/>
    </source>
</evidence>
<comment type="similarity">
    <text evidence="2 7">Belongs to the glycosyl hydrolase 37 family.</text>
</comment>
<dbReference type="InterPro" id="IPR001661">
    <property type="entry name" value="Glyco_hydro_37"/>
</dbReference>
<name>A0A9P0H2H4_NEZVI</name>
<protein>
    <recommendedName>
        <fullName evidence="4 7">Trehalase</fullName>
        <ecNumber evidence="3 7">3.2.1.28</ecNumber>
    </recommendedName>
    <alternativeName>
        <fullName evidence="7">Alpha-trehalose glucohydrolase</fullName>
    </alternativeName>
</protein>
<keyword evidence="6 7" id="KW-0326">Glycosidase</keyword>
<organism evidence="9 10">
    <name type="scientific">Nezara viridula</name>
    <name type="common">Southern green stink bug</name>
    <name type="synonym">Cimex viridulus</name>
    <dbReference type="NCBI Taxonomy" id="85310"/>
    <lineage>
        <taxon>Eukaryota</taxon>
        <taxon>Metazoa</taxon>
        <taxon>Ecdysozoa</taxon>
        <taxon>Arthropoda</taxon>
        <taxon>Hexapoda</taxon>
        <taxon>Insecta</taxon>
        <taxon>Pterygota</taxon>
        <taxon>Neoptera</taxon>
        <taxon>Paraneoptera</taxon>
        <taxon>Hemiptera</taxon>
        <taxon>Heteroptera</taxon>
        <taxon>Panheteroptera</taxon>
        <taxon>Pentatomomorpha</taxon>
        <taxon>Pentatomoidea</taxon>
        <taxon>Pentatomidae</taxon>
        <taxon>Pentatominae</taxon>
        <taxon>Nezara</taxon>
    </lineage>
</organism>
<dbReference type="PROSITE" id="PS00928">
    <property type="entry name" value="TREHALASE_2"/>
    <property type="match status" value="1"/>
</dbReference>
<evidence type="ECO:0000256" key="5">
    <source>
        <dbReference type="ARBA" id="ARBA00022801"/>
    </source>
</evidence>
<dbReference type="InterPro" id="IPR018232">
    <property type="entry name" value="Glyco_hydro_37_CS"/>
</dbReference>
<evidence type="ECO:0000256" key="8">
    <source>
        <dbReference type="SAM" id="SignalP"/>
    </source>
</evidence>
<gene>
    <name evidence="9" type="ORF">NEZAVI_LOCUS2153</name>
</gene>
<evidence type="ECO:0000256" key="2">
    <source>
        <dbReference type="ARBA" id="ARBA00005615"/>
    </source>
</evidence>
<dbReference type="EC" id="3.2.1.28" evidence="3 7"/>
<evidence type="ECO:0000313" key="10">
    <source>
        <dbReference type="Proteomes" id="UP001152798"/>
    </source>
</evidence>
<proteinExistence type="inferred from homology"/>
<accession>A0A9P0H2H4</accession>
<evidence type="ECO:0000256" key="4">
    <source>
        <dbReference type="ARBA" id="ARBA00019905"/>
    </source>
</evidence>
<feature type="signal peptide" evidence="8">
    <location>
        <begin position="1"/>
        <end position="24"/>
    </location>
</feature>
<dbReference type="PANTHER" id="PTHR23403">
    <property type="entry name" value="TREHALASE"/>
    <property type="match status" value="1"/>
</dbReference>
<dbReference type="Pfam" id="PF01204">
    <property type="entry name" value="Trehalase"/>
    <property type="match status" value="1"/>
</dbReference>
<dbReference type="PRINTS" id="PR00744">
    <property type="entry name" value="GLHYDRLASE37"/>
</dbReference>
<dbReference type="EMBL" id="OV725077">
    <property type="protein sequence ID" value="CAH1391065.1"/>
    <property type="molecule type" value="Genomic_DNA"/>
</dbReference>
<evidence type="ECO:0000256" key="6">
    <source>
        <dbReference type="ARBA" id="ARBA00023295"/>
    </source>
</evidence>
<dbReference type="SUPFAM" id="SSF48208">
    <property type="entry name" value="Six-hairpin glycosidases"/>
    <property type="match status" value="1"/>
</dbReference>
<dbReference type="PANTHER" id="PTHR23403:SF1">
    <property type="entry name" value="TREHALASE"/>
    <property type="match status" value="1"/>
</dbReference>
<dbReference type="GO" id="GO:0004555">
    <property type="term" value="F:alpha,alpha-trehalase activity"/>
    <property type="evidence" value="ECO:0007669"/>
    <property type="project" value="UniProtKB-EC"/>
</dbReference>
<dbReference type="PROSITE" id="PS00927">
    <property type="entry name" value="TREHALASE_1"/>
    <property type="match status" value="1"/>
</dbReference>
<keyword evidence="10" id="KW-1185">Reference proteome</keyword>
<keyword evidence="8" id="KW-0732">Signal</keyword>
<evidence type="ECO:0000256" key="7">
    <source>
        <dbReference type="RuleBase" id="RU361180"/>
    </source>
</evidence>
<evidence type="ECO:0000256" key="3">
    <source>
        <dbReference type="ARBA" id="ARBA00012757"/>
    </source>
</evidence>
<comment type="catalytic activity">
    <reaction evidence="1 7">
        <text>alpha,alpha-trehalose + H2O = alpha-D-glucose + beta-D-glucose</text>
        <dbReference type="Rhea" id="RHEA:32675"/>
        <dbReference type="ChEBI" id="CHEBI:15377"/>
        <dbReference type="ChEBI" id="CHEBI:15903"/>
        <dbReference type="ChEBI" id="CHEBI:16551"/>
        <dbReference type="ChEBI" id="CHEBI:17925"/>
        <dbReference type="EC" id="3.2.1.28"/>
    </reaction>
</comment>
<sequence length="564" mass="66314">MNILCLHPLINLFITVIFFREHKCAEPPCQSDIYCKGELLHTIQMAKIYPDSKTFVDKKLKVSVKQVLENYNETFKQFNKFNKVPRELVKQFVNDNFEDGDELKVWHPSDWTQYPNILKKIDDQHLRKWANKLNNLWKTFSRKVTDNVKENPELYSIIHVPNGFIIPGGRFKELYYWDTYWIVNGLLICDMVQTAKGVIENLLYLVKIFGHVPNGSRVYYLQRSQPPMLTLMVESYFLHTGDFNFIKNNIEVLDKEINYWLDKRSINIVKNGVTYTLYRYFAPSSGPRPESYSEDFETTALCSNETERFIRYIAIKSAAESGWDFSSRWFVKQGSNEGNLTDTMTQNIIPVDLNALLHRNFVILLEWYKILGDNEKIQKYTRLSESTLKAIEEILWNKEEEFWFDYDIVHQQSRNYFYLSNFVPLWTKSYRLLPMELTRIVLNYITKHNLQHYPGGTPSSLKYTGEQWDFPNAWPPLQAFFIQGLDRIGSVPASEAAFFFANRFVQSSYKGFKDTGFMFEKYDSLEAGKTGGGGEYDGQTGFGWTNGLIFEFFKRWGSRLRVFM</sequence>
<feature type="chain" id="PRO_5040487848" description="Trehalase" evidence="8">
    <location>
        <begin position="25"/>
        <end position="564"/>
    </location>
</feature>
<dbReference type="InterPro" id="IPR008928">
    <property type="entry name" value="6-hairpin_glycosidase_sf"/>
</dbReference>